<dbReference type="AlphaFoldDB" id="A0A2S9YBT4"/>
<dbReference type="RefSeq" id="WP_106391629.1">
    <property type="nucleotide sequence ID" value="NZ_PVNK01000114.1"/>
</dbReference>
<protein>
    <recommendedName>
        <fullName evidence="4">Transcription elongation factor GreB</fullName>
    </recommendedName>
    <alternativeName>
        <fullName evidence="4">Transcript cleavage factor GreB</fullName>
    </alternativeName>
</protein>
<dbReference type="InterPro" id="IPR036953">
    <property type="entry name" value="GreA/GreB_C_sf"/>
</dbReference>
<dbReference type="GO" id="GO:0032784">
    <property type="term" value="P:regulation of DNA-templated transcription elongation"/>
    <property type="evidence" value="ECO:0007669"/>
    <property type="project" value="UniProtKB-UniRule"/>
</dbReference>
<dbReference type="InterPro" id="IPR006359">
    <property type="entry name" value="Tscrpt_elong_fac_GreA"/>
</dbReference>
<dbReference type="FunFam" id="1.10.287.180:FF:000001">
    <property type="entry name" value="Transcription elongation factor GreA"/>
    <property type="match status" value="1"/>
</dbReference>
<dbReference type="InterPro" id="IPR018151">
    <property type="entry name" value="TF_GreA/GreB_CS"/>
</dbReference>
<dbReference type="NCBIfam" id="TIGR01461">
    <property type="entry name" value="greB"/>
    <property type="match status" value="1"/>
</dbReference>
<keyword evidence="3 4" id="KW-0804">Transcription</keyword>
<evidence type="ECO:0000313" key="8">
    <source>
        <dbReference type="EMBL" id="PRQ02563.1"/>
    </source>
</evidence>
<evidence type="ECO:0000256" key="3">
    <source>
        <dbReference type="ARBA" id="ARBA00023163"/>
    </source>
</evidence>
<comment type="function">
    <text evidence="5">Necessary for efficient RNA polymerase transcription elongation past template-encoded arresting sites. The arresting sites in DNA have the property of trapping a certain fraction of elongating RNA polymerases that pass through, resulting in locked ternary complexes. Cleavage of the nascent transcript by cleavage factors such as GreA or GreB allows the resumption of elongation from the new 3'terminus. GreA releases sequences of 2 to 3 nucleotides.</text>
</comment>
<dbReference type="InterPro" id="IPR022691">
    <property type="entry name" value="Tscrpt_elong_fac_GreA/B_N"/>
</dbReference>
<organism evidence="8 9">
    <name type="scientific">Enhygromyxa salina</name>
    <dbReference type="NCBI Taxonomy" id="215803"/>
    <lineage>
        <taxon>Bacteria</taxon>
        <taxon>Pseudomonadati</taxon>
        <taxon>Myxococcota</taxon>
        <taxon>Polyangia</taxon>
        <taxon>Nannocystales</taxon>
        <taxon>Nannocystaceae</taxon>
        <taxon>Enhygromyxa</taxon>
    </lineage>
</organism>
<dbReference type="InterPro" id="IPR028624">
    <property type="entry name" value="Tscrpt_elong_fac_GreA/B"/>
</dbReference>
<dbReference type="HAMAP" id="MF_00930">
    <property type="entry name" value="GreB"/>
    <property type="match status" value="1"/>
</dbReference>
<keyword evidence="8" id="KW-0648">Protein biosynthesis</keyword>
<sequence length="163" mass="18462">MAELENKITPSGYAKLRAELDHLWKVERPQVTEEVAAAAALGDRSENAEYQYGKRRLREIDRRVRWLNKRLAELEIVRASPKDGKIHFGAHVTVEDEDGERNTWQLVGSEEWDVKLGKISVLSPIGRALLGKSVDDEVEVRRPKGDLELTIISIRYGDAGDDD</sequence>
<dbReference type="InterPro" id="IPR006358">
    <property type="entry name" value="Tscrpt_elong_fac_GreB"/>
</dbReference>
<dbReference type="GO" id="GO:0003677">
    <property type="term" value="F:DNA binding"/>
    <property type="evidence" value="ECO:0007669"/>
    <property type="project" value="UniProtKB-UniRule"/>
</dbReference>
<dbReference type="SUPFAM" id="SSF54534">
    <property type="entry name" value="FKBP-like"/>
    <property type="match status" value="1"/>
</dbReference>
<dbReference type="GO" id="GO:0006354">
    <property type="term" value="P:DNA-templated transcription elongation"/>
    <property type="evidence" value="ECO:0007669"/>
    <property type="project" value="TreeGrafter"/>
</dbReference>
<evidence type="ECO:0000256" key="1">
    <source>
        <dbReference type="ARBA" id="ARBA00023015"/>
    </source>
</evidence>
<evidence type="ECO:0000256" key="4">
    <source>
        <dbReference type="HAMAP-Rule" id="MF_00930"/>
    </source>
</evidence>
<dbReference type="PIRSF" id="PIRSF006092">
    <property type="entry name" value="GreA_GreB"/>
    <property type="match status" value="1"/>
</dbReference>
<proteinExistence type="inferred from homology"/>
<dbReference type="EMBL" id="PVNK01000114">
    <property type="protein sequence ID" value="PRQ02563.1"/>
    <property type="molecule type" value="Genomic_DNA"/>
</dbReference>
<dbReference type="InterPro" id="IPR036805">
    <property type="entry name" value="Tscrpt_elong_fac_GreA/B_N_sf"/>
</dbReference>
<dbReference type="NCBIfam" id="TIGR01462">
    <property type="entry name" value="greA"/>
    <property type="match status" value="1"/>
</dbReference>
<gene>
    <name evidence="4 8" type="primary">greB</name>
    <name evidence="8" type="ORF">ENSA5_22080</name>
</gene>
<dbReference type="NCBIfam" id="NF002506">
    <property type="entry name" value="PRK01885.1"/>
    <property type="match status" value="1"/>
</dbReference>
<evidence type="ECO:0000313" key="9">
    <source>
        <dbReference type="Proteomes" id="UP000237968"/>
    </source>
</evidence>
<comment type="similarity">
    <text evidence="4">Belongs to the GreA/GreB family. GreB subfamily.</text>
</comment>
<feature type="domain" description="Transcription elongation factor GreA/GreB C-terminal" evidence="6">
    <location>
        <begin position="83"/>
        <end position="156"/>
    </location>
</feature>
<evidence type="ECO:0000256" key="2">
    <source>
        <dbReference type="ARBA" id="ARBA00023125"/>
    </source>
</evidence>
<dbReference type="NCBIfam" id="NF001263">
    <property type="entry name" value="PRK00226.1-4"/>
    <property type="match status" value="1"/>
</dbReference>
<dbReference type="FunFam" id="3.10.50.30:FF:000001">
    <property type="entry name" value="Transcription elongation factor GreA"/>
    <property type="match status" value="1"/>
</dbReference>
<keyword evidence="2 4" id="KW-0238">DNA-binding</keyword>
<feature type="domain" description="Transcription elongation factor GreA/GreB N-terminal" evidence="7">
    <location>
        <begin position="7"/>
        <end position="76"/>
    </location>
</feature>
<dbReference type="Pfam" id="PF01272">
    <property type="entry name" value="GreA_GreB"/>
    <property type="match status" value="1"/>
</dbReference>
<dbReference type="SUPFAM" id="SSF46557">
    <property type="entry name" value="GreA transcript cleavage protein, N-terminal domain"/>
    <property type="match status" value="1"/>
</dbReference>
<keyword evidence="8" id="KW-0251">Elongation factor</keyword>
<dbReference type="InterPro" id="IPR023459">
    <property type="entry name" value="Tscrpt_elong_fac_GreA/B_fam"/>
</dbReference>
<evidence type="ECO:0000259" key="7">
    <source>
        <dbReference type="Pfam" id="PF03449"/>
    </source>
</evidence>
<dbReference type="PANTHER" id="PTHR30437:SF6">
    <property type="entry name" value="TRANSCRIPTION ELONGATION FACTOR GREB"/>
    <property type="match status" value="1"/>
</dbReference>
<dbReference type="InterPro" id="IPR001437">
    <property type="entry name" value="Tscrpt_elong_fac_GreA/B_C"/>
</dbReference>
<comment type="function">
    <text evidence="4">Necessary for efficient RNA polymerase transcription elongation past template-encoded arresting sites. The arresting sites in DNA have the property of trapping a certain fraction of elongating RNA polymerases that pass through, resulting in locked ternary complexes. Cleavage of the nascent transcript by cleavage factors such as GreA or GreB allows the resumption of elongation from the new 3'terminus. GreB releases sequences of up to 9 nucleotides in length.</text>
</comment>
<keyword evidence="9" id="KW-1185">Reference proteome</keyword>
<dbReference type="OrthoDB" id="5511940at2"/>
<comment type="caution">
    <text evidence="8">The sequence shown here is derived from an EMBL/GenBank/DDBJ whole genome shotgun (WGS) entry which is preliminary data.</text>
</comment>
<dbReference type="Gene3D" id="3.10.50.30">
    <property type="entry name" value="Transcription elongation factor, GreA/GreB, C-terminal domain"/>
    <property type="match status" value="1"/>
</dbReference>
<evidence type="ECO:0000256" key="5">
    <source>
        <dbReference type="RuleBase" id="RU000556"/>
    </source>
</evidence>
<dbReference type="GO" id="GO:0003746">
    <property type="term" value="F:translation elongation factor activity"/>
    <property type="evidence" value="ECO:0007669"/>
    <property type="project" value="UniProtKB-KW"/>
</dbReference>
<dbReference type="GO" id="GO:0070063">
    <property type="term" value="F:RNA polymerase binding"/>
    <property type="evidence" value="ECO:0007669"/>
    <property type="project" value="InterPro"/>
</dbReference>
<name>A0A2S9YBT4_9BACT</name>
<dbReference type="HAMAP" id="MF_00105">
    <property type="entry name" value="GreA_GreB"/>
    <property type="match status" value="1"/>
</dbReference>
<dbReference type="PANTHER" id="PTHR30437">
    <property type="entry name" value="TRANSCRIPTION ELONGATION FACTOR GREA"/>
    <property type="match status" value="1"/>
</dbReference>
<dbReference type="PROSITE" id="PS00829">
    <property type="entry name" value="GREAB_1"/>
    <property type="match status" value="1"/>
</dbReference>
<dbReference type="Pfam" id="PF03449">
    <property type="entry name" value="GreA_GreB_N"/>
    <property type="match status" value="1"/>
</dbReference>
<keyword evidence="1 4" id="KW-0805">Transcription regulation</keyword>
<dbReference type="Gene3D" id="1.10.287.180">
    <property type="entry name" value="Transcription elongation factor, GreA/GreB, N-terminal domain"/>
    <property type="match status" value="1"/>
</dbReference>
<accession>A0A2S9YBT4</accession>
<evidence type="ECO:0000259" key="6">
    <source>
        <dbReference type="Pfam" id="PF01272"/>
    </source>
</evidence>
<dbReference type="PROSITE" id="PS00830">
    <property type="entry name" value="GREAB_2"/>
    <property type="match status" value="1"/>
</dbReference>
<reference evidence="8 9" key="1">
    <citation type="submission" date="2018-03" db="EMBL/GenBank/DDBJ databases">
        <title>Draft Genome Sequences of the Obligatory Marine Myxobacteria Enhygromyxa salina SWB005.</title>
        <authorList>
            <person name="Poehlein A."/>
            <person name="Moghaddam J.A."/>
            <person name="Harms H."/>
            <person name="Alanjari M."/>
            <person name="Koenig G.M."/>
            <person name="Daniel R."/>
            <person name="Schaeberle T.F."/>
        </authorList>
    </citation>
    <scope>NUCLEOTIDE SEQUENCE [LARGE SCALE GENOMIC DNA]</scope>
    <source>
        <strain evidence="8 9">SWB005</strain>
    </source>
</reference>
<dbReference type="Proteomes" id="UP000237968">
    <property type="component" value="Unassembled WGS sequence"/>
</dbReference>